<dbReference type="AlphaFoldDB" id="A0A1J1J8M6"/>
<evidence type="ECO:0000313" key="1">
    <source>
        <dbReference type="EMBL" id="CRL08736.1"/>
    </source>
</evidence>
<accession>A0A1J1J8M6</accession>
<evidence type="ECO:0000313" key="2">
    <source>
        <dbReference type="Proteomes" id="UP000183832"/>
    </source>
</evidence>
<sequence length="74" mass="8716">MTQNSFHFFIHKMWKRISISNGIAEINYQNFLPFTCENFEENMTFEDSIPINDDDDDIIGQSSDKTIMDMPCEN</sequence>
<reference evidence="1 2" key="1">
    <citation type="submission" date="2015-04" db="EMBL/GenBank/DDBJ databases">
        <authorList>
            <person name="Syromyatnikov M.Y."/>
            <person name="Popov V.N."/>
        </authorList>
    </citation>
    <scope>NUCLEOTIDE SEQUENCE [LARGE SCALE GENOMIC DNA]</scope>
</reference>
<protein>
    <submittedName>
        <fullName evidence="1">CLUMA_CG021633, isoform A</fullName>
    </submittedName>
</protein>
<dbReference type="Proteomes" id="UP000183832">
    <property type="component" value="Unassembled WGS sequence"/>
</dbReference>
<gene>
    <name evidence="1" type="ORF">CLUMA_CG021633</name>
</gene>
<dbReference type="EMBL" id="CVRI01000075">
    <property type="protein sequence ID" value="CRL08736.1"/>
    <property type="molecule type" value="Genomic_DNA"/>
</dbReference>
<keyword evidence="2" id="KW-1185">Reference proteome</keyword>
<proteinExistence type="predicted"/>
<name>A0A1J1J8M6_9DIPT</name>
<organism evidence="1 2">
    <name type="scientific">Clunio marinus</name>
    <dbReference type="NCBI Taxonomy" id="568069"/>
    <lineage>
        <taxon>Eukaryota</taxon>
        <taxon>Metazoa</taxon>
        <taxon>Ecdysozoa</taxon>
        <taxon>Arthropoda</taxon>
        <taxon>Hexapoda</taxon>
        <taxon>Insecta</taxon>
        <taxon>Pterygota</taxon>
        <taxon>Neoptera</taxon>
        <taxon>Endopterygota</taxon>
        <taxon>Diptera</taxon>
        <taxon>Nematocera</taxon>
        <taxon>Chironomoidea</taxon>
        <taxon>Chironomidae</taxon>
        <taxon>Clunio</taxon>
    </lineage>
</organism>